<dbReference type="AlphaFoldDB" id="A0A482M1Y0"/>
<proteinExistence type="predicted"/>
<geneLocation type="plasmid" evidence="1">
    <name>pA1731-KPC</name>
</geneLocation>
<reference evidence="1" key="1">
    <citation type="submission" date="2018-09" db="EMBL/GenBank/DDBJ databases">
        <authorList>
            <person name="Zhou D."/>
        </authorList>
    </citation>
    <scope>NUCLEOTIDE SEQUENCE</scope>
    <source>
        <strain evidence="1">A1731</strain>
        <plasmid evidence="1">pA1731-KPC</plasmid>
    </source>
</reference>
<organism evidence="1">
    <name type="scientific">Klebsiella pneumoniae</name>
    <dbReference type="NCBI Taxonomy" id="573"/>
    <lineage>
        <taxon>Bacteria</taxon>
        <taxon>Pseudomonadati</taxon>
        <taxon>Pseudomonadota</taxon>
        <taxon>Gammaproteobacteria</taxon>
        <taxon>Enterobacterales</taxon>
        <taxon>Enterobacteriaceae</taxon>
        <taxon>Klebsiella/Raoultella group</taxon>
        <taxon>Klebsiella</taxon>
        <taxon>Klebsiella pneumoniae complex</taxon>
    </lineage>
</organism>
<protein>
    <submittedName>
        <fullName evidence="1">Uncharacterized protein</fullName>
    </submittedName>
</protein>
<name>A0A482M1Y0_KLEPN</name>
<sequence>MGNCLTVVTGFRRAQQPNLSFQCSRTLAHTSRATACLAKQILCELPVTNGCCQWRFACFSGLDSSEQLPDKAQQSG</sequence>
<dbReference type="EMBL" id="MH909332">
    <property type="protein sequence ID" value="QBQ66795.1"/>
    <property type="molecule type" value="Genomic_DNA"/>
</dbReference>
<evidence type="ECO:0000313" key="1">
    <source>
        <dbReference type="EMBL" id="QBQ66795.1"/>
    </source>
</evidence>
<keyword evidence="1" id="KW-0614">Plasmid</keyword>
<accession>A0A482M1Y0</accession>